<keyword evidence="8" id="KW-1185">Reference proteome</keyword>
<dbReference type="Proteomes" id="UP001642360">
    <property type="component" value="Unassembled WGS sequence"/>
</dbReference>
<evidence type="ECO:0000313" key="8">
    <source>
        <dbReference type="Proteomes" id="UP001642360"/>
    </source>
</evidence>
<dbReference type="PANTHER" id="PTHR12428">
    <property type="entry name" value="OXA1"/>
    <property type="match status" value="1"/>
</dbReference>
<evidence type="ECO:0000256" key="6">
    <source>
        <dbReference type="SAM" id="Phobius"/>
    </source>
</evidence>
<keyword evidence="5 6" id="KW-0472">Membrane</keyword>
<reference evidence="7 8" key="1">
    <citation type="submission" date="2024-02" db="EMBL/GenBank/DDBJ databases">
        <authorList>
            <person name="Vignale AGUSTIN F."/>
            <person name="Sosa J E."/>
            <person name="Modenutti C."/>
        </authorList>
    </citation>
    <scope>NUCLEOTIDE SEQUENCE [LARGE SCALE GENOMIC DNA]</scope>
</reference>
<keyword evidence="4 6" id="KW-1133">Transmembrane helix</keyword>
<dbReference type="PANTHER" id="PTHR12428:SF65">
    <property type="entry name" value="CYTOCHROME C OXIDASE ASSEMBLY PROTEIN COX18, MITOCHONDRIAL"/>
    <property type="match status" value="1"/>
</dbReference>
<gene>
    <name evidence="7" type="ORF">ILEXP_LOCUS24827</name>
</gene>
<dbReference type="GO" id="GO:0016020">
    <property type="term" value="C:membrane"/>
    <property type="evidence" value="ECO:0007669"/>
    <property type="project" value="UniProtKB-SubCell"/>
</dbReference>
<accession>A0ABC8SHF7</accession>
<keyword evidence="3 6" id="KW-0812">Transmembrane</keyword>
<evidence type="ECO:0000256" key="2">
    <source>
        <dbReference type="ARBA" id="ARBA00010583"/>
    </source>
</evidence>
<evidence type="ECO:0000256" key="3">
    <source>
        <dbReference type="ARBA" id="ARBA00022692"/>
    </source>
</evidence>
<evidence type="ECO:0000313" key="7">
    <source>
        <dbReference type="EMBL" id="CAK9156323.1"/>
    </source>
</evidence>
<organism evidence="7 8">
    <name type="scientific">Ilex paraguariensis</name>
    <name type="common">yerba mate</name>
    <dbReference type="NCBI Taxonomy" id="185542"/>
    <lineage>
        <taxon>Eukaryota</taxon>
        <taxon>Viridiplantae</taxon>
        <taxon>Streptophyta</taxon>
        <taxon>Embryophyta</taxon>
        <taxon>Tracheophyta</taxon>
        <taxon>Spermatophyta</taxon>
        <taxon>Magnoliopsida</taxon>
        <taxon>eudicotyledons</taxon>
        <taxon>Gunneridae</taxon>
        <taxon>Pentapetalae</taxon>
        <taxon>asterids</taxon>
        <taxon>campanulids</taxon>
        <taxon>Aquifoliales</taxon>
        <taxon>Aquifoliaceae</taxon>
        <taxon>Ilex</taxon>
    </lineage>
</organism>
<feature type="transmembrane region" description="Helical" evidence="6">
    <location>
        <begin position="154"/>
        <end position="177"/>
    </location>
</feature>
<evidence type="ECO:0000256" key="4">
    <source>
        <dbReference type="ARBA" id="ARBA00022989"/>
    </source>
</evidence>
<sequence length="242" mass="26837">MTTPNLLSRLLRRSQPTATIFSSSSNSLLTQSHHHHQQYLTKPYHNRITNTSKSILPFPSSSTIVPSLAAYNHFSFCRSFSTRDSLPEVGGTVNFDGDPASSELSNLGVGGANDIISGSETVEALVNVSGGEESILLVRALISMLDLYHDFSGLPWWIIIASSTLALRMILFPILILQLNKLKRIGELFPRLPPPWPPPLSGRSFRDQITLFQRERRAVGCPSFLWFLAYVSIQVILLSAQC</sequence>
<dbReference type="GO" id="GO:0051205">
    <property type="term" value="P:protein insertion into membrane"/>
    <property type="evidence" value="ECO:0007669"/>
    <property type="project" value="UniProtKB-ARBA"/>
</dbReference>
<evidence type="ECO:0000256" key="5">
    <source>
        <dbReference type="ARBA" id="ARBA00023136"/>
    </source>
</evidence>
<comment type="caution">
    <text evidence="7">The sequence shown here is derived from an EMBL/GenBank/DDBJ whole genome shotgun (WGS) entry which is preliminary data.</text>
</comment>
<protein>
    <submittedName>
        <fullName evidence="7">Uncharacterized protein</fullName>
    </submittedName>
</protein>
<name>A0ABC8SHF7_9AQUA</name>
<proteinExistence type="inferred from homology"/>
<dbReference type="InterPro" id="IPR001708">
    <property type="entry name" value="YidC/ALB3/OXA1/COX18"/>
</dbReference>
<comment type="similarity">
    <text evidence="2">Belongs to the OXA1/ALB3/YidC (TC 2.A.9.2) family.</text>
</comment>
<feature type="transmembrane region" description="Helical" evidence="6">
    <location>
        <begin position="218"/>
        <end position="240"/>
    </location>
</feature>
<dbReference type="EMBL" id="CAUOFW020002835">
    <property type="protein sequence ID" value="CAK9156323.1"/>
    <property type="molecule type" value="Genomic_DNA"/>
</dbReference>
<evidence type="ECO:0000256" key="1">
    <source>
        <dbReference type="ARBA" id="ARBA00004141"/>
    </source>
</evidence>
<comment type="subcellular location">
    <subcellularLocation>
        <location evidence="1">Membrane</location>
        <topology evidence="1">Multi-pass membrane protein</topology>
    </subcellularLocation>
</comment>
<dbReference type="AlphaFoldDB" id="A0ABC8SHF7"/>